<accession>A0AAU9CEA1</accession>
<evidence type="ECO:0000256" key="3">
    <source>
        <dbReference type="ARBA" id="ARBA00022630"/>
    </source>
</evidence>
<dbReference type="GO" id="GO:0006071">
    <property type="term" value="P:glycerol metabolic process"/>
    <property type="evidence" value="ECO:0007669"/>
    <property type="project" value="UniProtKB-KW"/>
</dbReference>
<gene>
    <name evidence="9" type="primary">glpA</name>
    <name evidence="9" type="ORF">FUAX_00870</name>
</gene>
<dbReference type="InterPro" id="IPR038299">
    <property type="entry name" value="DAO_C_sf"/>
</dbReference>
<dbReference type="PROSITE" id="PS00978">
    <property type="entry name" value="FAD_G3PDH_2"/>
    <property type="match status" value="1"/>
</dbReference>
<dbReference type="Gene3D" id="3.30.9.10">
    <property type="entry name" value="D-Amino Acid Oxidase, subunit A, domain 2"/>
    <property type="match status" value="1"/>
</dbReference>
<name>A0AAU9CEA1_9BACT</name>
<keyword evidence="3" id="KW-0285">Flavoprotein</keyword>
<feature type="domain" description="Alpha-glycerophosphate oxidase C-terminal" evidence="8">
    <location>
        <begin position="410"/>
        <end position="504"/>
    </location>
</feature>
<proteinExistence type="inferred from homology"/>
<sequence>MDRENMLCGLRKRGAKPWDMIIIGGGATGLGIAVDSASRGYDTLLLERTDFAKGTSSRSTKLVHGGVRYLAQGDVGMVKEALAERALMMKNAPHLVRNMSFVVPAYSFWDGLRYTAGLKLYDLMAGKASFGASVHLGKEAILKRIPTLNRKGLKGGIRYQDGQFDDSRMAVNLAQTAHEHGGVPLNYMEVKGLRKNENGKIEGVFAQDLETGEEFELPAKAVVNATGVFTDEIHQLDKPGVEPTVMPSQGVHIVLDSSFLGNSQQALMIPETSDGRILFAVPWHGVLVVGTTDTAVRHADIEPKALDEEVDFILDTAGFYLDKKPKREDVLSVFAGLRPLVKSGDKENPTKNLSRGHKVSVSASGLVSVSGGKWTTYRKMAEDAVNVASRSAGLNSEKCRTKDLKIHGYSTESSFFDHLGTYGADNQSVLDLAKTEPGLGDPLIAGKPYLKAQVVWAVRNEMARTVEDVLARRLRFLFLDAKSAVEAAPATAKLMADEMGKDRAWELAQCEDFAVLASSYKFDCPSKER</sequence>
<dbReference type="GO" id="GO:0046168">
    <property type="term" value="P:glycerol-3-phosphate catabolic process"/>
    <property type="evidence" value="ECO:0007669"/>
    <property type="project" value="TreeGrafter"/>
</dbReference>
<dbReference type="PANTHER" id="PTHR11985:SF35">
    <property type="entry name" value="ANAEROBIC GLYCEROL-3-PHOSPHATE DEHYDROGENASE SUBUNIT A"/>
    <property type="match status" value="1"/>
</dbReference>
<evidence type="ECO:0000256" key="5">
    <source>
        <dbReference type="ARBA" id="ARBA00022827"/>
    </source>
</evidence>
<keyword evidence="4" id="KW-0319">Glycerol metabolism</keyword>
<evidence type="ECO:0000313" key="9">
    <source>
        <dbReference type="EMBL" id="BDD07655.1"/>
    </source>
</evidence>
<evidence type="ECO:0000256" key="2">
    <source>
        <dbReference type="ARBA" id="ARBA00007330"/>
    </source>
</evidence>
<dbReference type="Gene3D" id="1.10.8.870">
    <property type="entry name" value="Alpha-glycerophosphate oxidase, cap domain"/>
    <property type="match status" value="1"/>
</dbReference>
<evidence type="ECO:0000259" key="8">
    <source>
        <dbReference type="Pfam" id="PF16901"/>
    </source>
</evidence>
<dbReference type="RefSeq" id="WP_338392968.1">
    <property type="nucleotide sequence ID" value="NZ_AP025314.1"/>
</dbReference>
<reference evidence="9 10" key="1">
    <citation type="submission" date="2021-12" db="EMBL/GenBank/DDBJ databases">
        <title>Genome sequencing of bacteria with rrn-lacking chromosome and rrn-plasmid.</title>
        <authorList>
            <person name="Anda M."/>
            <person name="Iwasaki W."/>
        </authorList>
    </citation>
    <scope>NUCLEOTIDE SEQUENCE [LARGE SCALE GENOMIC DNA]</scope>
    <source>
        <strain evidence="9 10">DSM 100852</strain>
    </source>
</reference>
<evidence type="ECO:0000256" key="6">
    <source>
        <dbReference type="ARBA" id="ARBA00023002"/>
    </source>
</evidence>
<evidence type="ECO:0000256" key="4">
    <source>
        <dbReference type="ARBA" id="ARBA00022798"/>
    </source>
</evidence>
<dbReference type="Pfam" id="PF16901">
    <property type="entry name" value="DAO_C"/>
    <property type="match status" value="1"/>
</dbReference>
<feature type="domain" description="FAD dependent oxidoreductase" evidence="7">
    <location>
        <begin position="19"/>
        <end position="376"/>
    </location>
</feature>
<dbReference type="SUPFAM" id="SSF51905">
    <property type="entry name" value="FAD/NAD(P)-binding domain"/>
    <property type="match status" value="1"/>
</dbReference>
<protein>
    <submittedName>
        <fullName evidence="9">Glycerol-3-phosphate dehydrogenase</fullName>
    </submittedName>
</protein>
<dbReference type="PANTHER" id="PTHR11985">
    <property type="entry name" value="GLYCEROL-3-PHOSPHATE DEHYDROGENASE"/>
    <property type="match status" value="1"/>
</dbReference>
<keyword evidence="5" id="KW-0274">FAD</keyword>
<dbReference type="InterPro" id="IPR036188">
    <property type="entry name" value="FAD/NAD-bd_sf"/>
</dbReference>
<dbReference type="Proteomes" id="UP001348817">
    <property type="component" value="Chromosome"/>
</dbReference>
<dbReference type="InterPro" id="IPR006076">
    <property type="entry name" value="FAD-dep_OxRdtase"/>
</dbReference>
<keyword evidence="10" id="KW-1185">Reference proteome</keyword>
<dbReference type="EMBL" id="AP025314">
    <property type="protein sequence ID" value="BDD07655.1"/>
    <property type="molecule type" value="Genomic_DNA"/>
</dbReference>
<evidence type="ECO:0000256" key="1">
    <source>
        <dbReference type="ARBA" id="ARBA00001974"/>
    </source>
</evidence>
<evidence type="ECO:0000259" key="7">
    <source>
        <dbReference type="Pfam" id="PF01266"/>
    </source>
</evidence>
<dbReference type="InterPro" id="IPR031656">
    <property type="entry name" value="DAO_C"/>
</dbReference>
<comment type="similarity">
    <text evidence="2">Belongs to the FAD-dependent glycerol-3-phosphate dehydrogenase family.</text>
</comment>
<dbReference type="Pfam" id="PF01266">
    <property type="entry name" value="DAO"/>
    <property type="match status" value="1"/>
</dbReference>
<organism evidence="9 10">
    <name type="scientific">Fulvitalea axinellae</name>
    <dbReference type="NCBI Taxonomy" id="1182444"/>
    <lineage>
        <taxon>Bacteria</taxon>
        <taxon>Pseudomonadati</taxon>
        <taxon>Bacteroidota</taxon>
        <taxon>Cytophagia</taxon>
        <taxon>Cytophagales</taxon>
        <taxon>Persicobacteraceae</taxon>
        <taxon>Fulvitalea</taxon>
    </lineage>
</organism>
<comment type="cofactor">
    <cofactor evidence="1">
        <name>FAD</name>
        <dbReference type="ChEBI" id="CHEBI:57692"/>
    </cofactor>
</comment>
<dbReference type="Gene3D" id="3.50.50.60">
    <property type="entry name" value="FAD/NAD(P)-binding domain"/>
    <property type="match status" value="1"/>
</dbReference>
<evidence type="ECO:0000313" key="10">
    <source>
        <dbReference type="Proteomes" id="UP001348817"/>
    </source>
</evidence>
<dbReference type="GO" id="GO:0004368">
    <property type="term" value="F:glycerol-3-phosphate dehydrogenase (quinone) activity"/>
    <property type="evidence" value="ECO:0007669"/>
    <property type="project" value="InterPro"/>
</dbReference>
<dbReference type="KEGG" id="fax:FUAX_00870"/>
<dbReference type="PRINTS" id="PR01001">
    <property type="entry name" value="FADG3PDH"/>
</dbReference>
<dbReference type="AlphaFoldDB" id="A0AAU9CEA1"/>
<dbReference type="InterPro" id="IPR000447">
    <property type="entry name" value="G3P_DH_FAD-dep"/>
</dbReference>
<keyword evidence="6" id="KW-0560">Oxidoreductase</keyword>